<sequence length="92" mass="10563">MRASVIFRAIQRENIAAKRSLRSYHVGINNYPEELHLFLINNMHLSVHLSGTLYLPASSCPHNLELSLHKLPSTNKTTHNSIEKLPHVYKIH</sequence>
<evidence type="ECO:0000313" key="2">
    <source>
        <dbReference type="Proteomes" id="UP000249218"/>
    </source>
</evidence>
<proteinExistence type="predicted"/>
<evidence type="ECO:0000313" key="1">
    <source>
        <dbReference type="EMBL" id="PZC74767.1"/>
    </source>
</evidence>
<protein>
    <submittedName>
        <fullName evidence="1">Uncharacterized protein</fullName>
    </submittedName>
</protein>
<name>A0A2W1BNB6_HELAM</name>
<gene>
    <name evidence="1" type="primary">HaOG207273</name>
    <name evidence="1" type="ORF">B5X24_HaOG207273</name>
</gene>
<dbReference type="EMBL" id="KZ150029">
    <property type="protein sequence ID" value="PZC74767.1"/>
    <property type="molecule type" value="Genomic_DNA"/>
</dbReference>
<reference evidence="1 2" key="1">
    <citation type="journal article" date="2017" name="BMC Biol.">
        <title>Genomic innovations, transcriptional plasticity and gene loss underlying the evolution and divergence of two highly polyphagous and invasive Helicoverpa pest species.</title>
        <authorList>
            <person name="Pearce S.L."/>
            <person name="Clarke D.F."/>
            <person name="East P.D."/>
            <person name="Elfekih S."/>
            <person name="Gordon K.H."/>
            <person name="Jermiin L.S."/>
            <person name="McGaughran A."/>
            <person name="Oakeshott J.G."/>
            <person name="Papanikolaou A."/>
            <person name="Perera O.P."/>
            <person name="Rane R.V."/>
            <person name="Richards S."/>
            <person name="Tay W.T."/>
            <person name="Walsh T.K."/>
            <person name="Anderson A."/>
            <person name="Anderson C.J."/>
            <person name="Asgari S."/>
            <person name="Board P.G."/>
            <person name="Bretschneider A."/>
            <person name="Campbell P.M."/>
            <person name="Chertemps T."/>
            <person name="Christeller J.T."/>
            <person name="Coppin C.W."/>
            <person name="Downes S.J."/>
            <person name="Duan G."/>
            <person name="Farnsworth C.A."/>
            <person name="Good R.T."/>
            <person name="Han L.B."/>
            <person name="Han Y.C."/>
            <person name="Hatje K."/>
            <person name="Horne I."/>
            <person name="Huang Y.P."/>
            <person name="Hughes D.S."/>
            <person name="Jacquin-Joly E."/>
            <person name="James W."/>
            <person name="Jhangiani S."/>
            <person name="Kollmar M."/>
            <person name="Kuwar S.S."/>
            <person name="Li S."/>
            <person name="Liu N.Y."/>
            <person name="Maibeche M.T."/>
            <person name="Miller J.R."/>
            <person name="Montagne N."/>
            <person name="Perry T."/>
            <person name="Qu J."/>
            <person name="Song S.V."/>
            <person name="Sutton G.G."/>
            <person name="Vogel H."/>
            <person name="Walenz B.P."/>
            <person name="Xu W."/>
            <person name="Zhang H.J."/>
            <person name="Zou Z."/>
            <person name="Batterham P."/>
            <person name="Edwards O.R."/>
            <person name="Feyereisen R."/>
            <person name="Gibbs R.A."/>
            <person name="Heckel D.G."/>
            <person name="McGrath A."/>
            <person name="Robin C."/>
            <person name="Scherer S.E."/>
            <person name="Worley K.C."/>
            <person name="Wu Y.D."/>
        </authorList>
    </citation>
    <scope>NUCLEOTIDE SEQUENCE [LARGE SCALE GENOMIC DNA]</scope>
    <source>
        <strain evidence="1">Harm_GR_Male_#8</strain>
        <tissue evidence="1">Whole organism</tissue>
    </source>
</reference>
<keyword evidence="2" id="KW-1185">Reference proteome</keyword>
<organism evidence="1 2">
    <name type="scientific">Helicoverpa armigera</name>
    <name type="common">Cotton bollworm</name>
    <name type="synonym">Heliothis armigera</name>
    <dbReference type="NCBI Taxonomy" id="29058"/>
    <lineage>
        <taxon>Eukaryota</taxon>
        <taxon>Metazoa</taxon>
        <taxon>Ecdysozoa</taxon>
        <taxon>Arthropoda</taxon>
        <taxon>Hexapoda</taxon>
        <taxon>Insecta</taxon>
        <taxon>Pterygota</taxon>
        <taxon>Neoptera</taxon>
        <taxon>Endopterygota</taxon>
        <taxon>Lepidoptera</taxon>
        <taxon>Glossata</taxon>
        <taxon>Ditrysia</taxon>
        <taxon>Noctuoidea</taxon>
        <taxon>Noctuidae</taxon>
        <taxon>Heliothinae</taxon>
        <taxon>Helicoverpa</taxon>
    </lineage>
</organism>
<dbReference type="AlphaFoldDB" id="A0A2W1BNB6"/>
<dbReference type="Proteomes" id="UP000249218">
    <property type="component" value="Unassembled WGS sequence"/>
</dbReference>
<accession>A0A2W1BNB6</accession>